<organism evidence="2 3">
    <name type="scientific">Portunus trituberculatus</name>
    <name type="common">Swimming crab</name>
    <name type="synonym">Neptunus trituberculatus</name>
    <dbReference type="NCBI Taxonomy" id="210409"/>
    <lineage>
        <taxon>Eukaryota</taxon>
        <taxon>Metazoa</taxon>
        <taxon>Ecdysozoa</taxon>
        <taxon>Arthropoda</taxon>
        <taxon>Crustacea</taxon>
        <taxon>Multicrustacea</taxon>
        <taxon>Malacostraca</taxon>
        <taxon>Eumalacostraca</taxon>
        <taxon>Eucarida</taxon>
        <taxon>Decapoda</taxon>
        <taxon>Pleocyemata</taxon>
        <taxon>Brachyura</taxon>
        <taxon>Eubrachyura</taxon>
        <taxon>Portunoidea</taxon>
        <taxon>Portunidae</taxon>
        <taxon>Portuninae</taxon>
        <taxon>Portunus</taxon>
    </lineage>
</organism>
<dbReference type="AlphaFoldDB" id="A0A5B7GG34"/>
<keyword evidence="3" id="KW-1185">Reference proteome</keyword>
<name>A0A5B7GG34_PORTR</name>
<feature type="region of interest" description="Disordered" evidence="1">
    <location>
        <begin position="71"/>
        <end position="103"/>
    </location>
</feature>
<protein>
    <submittedName>
        <fullName evidence="2">Uncharacterized protein</fullName>
    </submittedName>
</protein>
<dbReference type="Proteomes" id="UP000324222">
    <property type="component" value="Unassembled WGS sequence"/>
</dbReference>
<evidence type="ECO:0000313" key="2">
    <source>
        <dbReference type="EMBL" id="MPC56058.1"/>
    </source>
</evidence>
<proteinExistence type="predicted"/>
<sequence length="103" mass="10921">MYSKFESGLSQGRSLPSISYYTRRGGVGVGMGVVTALYVLGSFPPLSCGLRALSFLSLTCPPLETRTAALPRPCHEAAGDKSSSSPPPSRYAFSSSRSRLSDE</sequence>
<dbReference type="EMBL" id="VSRR010013661">
    <property type="protein sequence ID" value="MPC56058.1"/>
    <property type="molecule type" value="Genomic_DNA"/>
</dbReference>
<gene>
    <name evidence="2" type="ORF">E2C01_050008</name>
</gene>
<accession>A0A5B7GG34</accession>
<evidence type="ECO:0000256" key="1">
    <source>
        <dbReference type="SAM" id="MobiDB-lite"/>
    </source>
</evidence>
<feature type="compositionally biased region" description="Polar residues" evidence="1">
    <location>
        <begin position="92"/>
        <end position="103"/>
    </location>
</feature>
<reference evidence="2 3" key="1">
    <citation type="submission" date="2019-05" db="EMBL/GenBank/DDBJ databases">
        <title>Another draft genome of Portunus trituberculatus and its Hox gene families provides insights of decapod evolution.</title>
        <authorList>
            <person name="Jeong J.-H."/>
            <person name="Song I."/>
            <person name="Kim S."/>
            <person name="Choi T."/>
            <person name="Kim D."/>
            <person name="Ryu S."/>
            <person name="Kim W."/>
        </authorList>
    </citation>
    <scope>NUCLEOTIDE SEQUENCE [LARGE SCALE GENOMIC DNA]</scope>
    <source>
        <tissue evidence="2">Muscle</tissue>
    </source>
</reference>
<evidence type="ECO:0000313" key="3">
    <source>
        <dbReference type="Proteomes" id="UP000324222"/>
    </source>
</evidence>
<comment type="caution">
    <text evidence="2">The sequence shown here is derived from an EMBL/GenBank/DDBJ whole genome shotgun (WGS) entry which is preliminary data.</text>
</comment>